<organism evidence="2 3">
    <name type="scientific">Gossypium hirsutum</name>
    <name type="common">Upland cotton</name>
    <name type="synonym">Gossypium mexicanum</name>
    <dbReference type="NCBI Taxonomy" id="3635"/>
    <lineage>
        <taxon>Eukaryota</taxon>
        <taxon>Viridiplantae</taxon>
        <taxon>Streptophyta</taxon>
        <taxon>Embryophyta</taxon>
        <taxon>Tracheophyta</taxon>
        <taxon>Spermatophyta</taxon>
        <taxon>Magnoliopsida</taxon>
        <taxon>eudicotyledons</taxon>
        <taxon>Gunneridae</taxon>
        <taxon>Pentapetalae</taxon>
        <taxon>rosids</taxon>
        <taxon>malvids</taxon>
        <taxon>Malvales</taxon>
        <taxon>Malvaceae</taxon>
        <taxon>Malvoideae</taxon>
        <taxon>Gossypium</taxon>
    </lineage>
</organism>
<dbReference type="PANTHER" id="PTHR15503">
    <property type="entry name" value="LDOC1 RELATED"/>
    <property type="match status" value="1"/>
</dbReference>
<protein>
    <submittedName>
        <fullName evidence="3">Uncharacterized protein</fullName>
    </submittedName>
</protein>
<dbReference type="GeneID" id="107942067"/>
<reference evidence="2" key="1">
    <citation type="journal article" date="2020" name="Nat. Genet.">
        <title>Genomic diversifications of five Gossypium allopolyploid species and their impact on cotton improvement.</title>
        <authorList>
            <person name="Chen Z.J."/>
            <person name="Sreedasyam A."/>
            <person name="Ando A."/>
            <person name="Song Q."/>
            <person name="De Santiago L.M."/>
            <person name="Hulse-Kemp A.M."/>
            <person name="Ding M."/>
            <person name="Ye W."/>
            <person name="Kirkbride R.C."/>
            <person name="Jenkins J."/>
            <person name="Plott C."/>
            <person name="Lovell J."/>
            <person name="Lin Y.M."/>
            <person name="Vaughn R."/>
            <person name="Liu B."/>
            <person name="Simpson S."/>
            <person name="Scheffler B.E."/>
            <person name="Wen L."/>
            <person name="Saski C.A."/>
            <person name="Grover C.E."/>
            <person name="Hu G."/>
            <person name="Conover J.L."/>
            <person name="Carlson J.W."/>
            <person name="Shu S."/>
            <person name="Boston L.B."/>
            <person name="Williams M."/>
            <person name="Peterson D.G."/>
            <person name="McGee K."/>
            <person name="Jones D.C."/>
            <person name="Wendel J.F."/>
            <person name="Stelly D.M."/>
            <person name="Grimwood J."/>
            <person name="Schmutz J."/>
        </authorList>
    </citation>
    <scope>NUCLEOTIDE SEQUENCE [LARGE SCALE GENOMIC DNA]</scope>
    <source>
        <strain evidence="2">cv. TM-1</strain>
    </source>
</reference>
<keyword evidence="2" id="KW-1185">Reference proteome</keyword>
<feature type="region of interest" description="Disordered" evidence="1">
    <location>
        <begin position="44"/>
        <end position="84"/>
    </location>
</feature>
<evidence type="ECO:0000313" key="2">
    <source>
        <dbReference type="Proteomes" id="UP000818029"/>
    </source>
</evidence>
<dbReference type="Pfam" id="PF08284">
    <property type="entry name" value="RVP_2"/>
    <property type="match status" value="1"/>
</dbReference>
<feature type="region of interest" description="Disordered" evidence="1">
    <location>
        <begin position="139"/>
        <end position="160"/>
    </location>
</feature>
<dbReference type="PaxDb" id="3635-A0A1U8MWI7"/>
<gene>
    <name evidence="3" type="primary">LOC107942067</name>
</gene>
<dbReference type="InterPro" id="IPR032567">
    <property type="entry name" value="RTL1-rel"/>
</dbReference>
<sequence length="383" mass="43005">MVVTEHKHYVRYEDGLRGSLRVLIAPQREIDFSTMVEKAKITEEVKRTERQNRDKERGKNKRDSEPLSSAMRPKKKVRYGGPIRVGAPIAPTRITLCGHYGRRHLGECWRTTKACLRCGSTVLHVRECSLRADQVQAMGSGTEQPPRVVQQPSRGCGQAKDGSTHSYVACSVSKNLGIPVESTSSEVTMLSPLGQSVRVSKLYRDVPLEVQGMVFLGDLMELPFEELGMDCLVKHRASLTCATKSILRTEWGNEVIMIGERRNYLANVISTLVAKKLVCKGCEAYLAYVSVFASGDSTVKDIRTMRGFPDVFLEELLGLPLNWEVEFEIELLPSTSSVPITPYRMARKELTDLKAQIQELRLSISYLHVCCSQLRYRYGNGSE</sequence>
<dbReference type="AlphaFoldDB" id="A0A1U8MWI7"/>
<dbReference type="PANTHER" id="PTHR15503:SF45">
    <property type="entry name" value="RNA-DIRECTED DNA POLYMERASE HOMOLOG"/>
    <property type="match status" value="1"/>
</dbReference>
<dbReference type="RefSeq" id="XP_016731202.1">
    <property type="nucleotide sequence ID" value="XM_016875713.1"/>
</dbReference>
<reference evidence="3" key="2">
    <citation type="submission" date="2025-08" db="UniProtKB">
        <authorList>
            <consortium name="RefSeq"/>
        </authorList>
    </citation>
    <scope>IDENTIFICATION</scope>
</reference>
<evidence type="ECO:0000313" key="3">
    <source>
        <dbReference type="RefSeq" id="XP_016731202.1"/>
    </source>
</evidence>
<name>A0A1U8MWI7_GOSHI</name>
<proteinExistence type="predicted"/>
<dbReference type="KEGG" id="ghi:107942067"/>
<evidence type="ECO:0000256" key="1">
    <source>
        <dbReference type="SAM" id="MobiDB-lite"/>
    </source>
</evidence>
<feature type="compositionally biased region" description="Basic and acidic residues" evidence="1">
    <location>
        <begin position="44"/>
        <end position="65"/>
    </location>
</feature>
<dbReference type="Proteomes" id="UP000818029">
    <property type="component" value="Chromosome D12"/>
</dbReference>
<accession>A0A1U8MWI7</accession>
<dbReference type="CDD" id="cd00303">
    <property type="entry name" value="retropepsin_like"/>
    <property type="match status" value="1"/>
</dbReference>